<dbReference type="PANTHER" id="PTHR14136">
    <property type="entry name" value="BTB_POZ DOMAIN-CONTAINING PROTEIN KCTD9"/>
    <property type="match status" value="1"/>
</dbReference>
<dbReference type="SUPFAM" id="SSF141571">
    <property type="entry name" value="Pentapeptide repeat-like"/>
    <property type="match status" value="1"/>
</dbReference>
<evidence type="ECO:0000256" key="1">
    <source>
        <dbReference type="SAM" id="MobiDB-lite"/>
    </source>
</evidence>
<gene>
    <name evidence="2" type="ORF">FNH08_36455</name>
</gene>
<keyword evidence="3" id="KW-1185">Reference proteome</keyword>
<proteinExistence type="predicted"/>
<protein>
    <submittedName>
        <fullName evidence="2">DUF3710 domain-containing protein</fullName>
    </submittedName>
</protein>
<sequence>MARDHPRAALEIADGLCAYIRRAAPAGLGFTRENGVHAAVETVVRLPWPVGTVLDLSDADLSNLSLDAAEMLGATLTNATLTLSSLRRADLREADLRAADLTAADLAQADLRGADLTGVRGLTGRALARARIDAGTVVPDHLVSRSDGVDWTVEERPGTVTAPLPLGLALAQARVEAGLTPALLAAACRLPVAALHALEDGQDTTHTHVNAYLRALGVDARTLPPPLDTWAPHREDGVADSGGPGGPAPSSTTRPDGPWDVSEVSDPAEGRVDLGGLFVPGVEGMELRVEVAGDAIVAATVVLSDSAIQFQAFAAPSGGGIWAEVRREIAEGITRQGGLVDETEGPLGRELRAQVPARSPDDSEGHHVVRFVGADGPRWFLRGVITGRGAVQPEAAALLEAVFRDTVVVRGEASMKPRAPIVLTLPEDAQMVPEGTAT</sequence>
<dbReference type="SUPFAM" id="SSF47413">
    <property type="entry name" value="lambda repressor-like DNA-binding domains"/>
    <property type="match status" value="1"/>
</dbReference>
<organism evidence="2 3">
    <name type="scientific">Streptomyces spongiae</name>
    <dbReference type="NCBI Taxonomy" id="565072"/>
    <lineage>
        <taxon>Bacteria</taxon>
        <taxon>Bacillati</taxon>
        <taxon>Actinomycetota</taxon>
        <taxon>Actinomycetes</taxon>
        <taxon>Kitasatosporales</taxon>
        <taxon>Streptomycetaceae</taxon>
        <taxon>Streptomyces</taxon>
    </lineage>
</organism>
<dbReference type="Gene3D" id="2.160.20.80">
    <property type="entry name" value="E3 ubiquitin-protein ligase SopA"/>
    <property type="match status" value="1"/>
</dbReference>
<accession>A0A5N8XSS6</accession>
<dbReference type="InterPro" id="IPR022183">
    <property type="entry name" value="DUF3710"/>
</dbReference>
<dbReference type="EMBL" id="VJZC01000413">
    <property type="protein sequence ID" value="MPY62447.1"/>
    <property type="molecule type" value="Genomic_DNA"/>
</dbReference>
<feature type="region of interest" description="Disordered" evidence="1">
    <location>
        <begin position="226"/>
        <end position="270"/>
    </location>
</feature>
<dbReference type="InterPro" id="IPR051082">
    <property type="entry name" value="Pentapeptide-BTB/POZ_domain"/>
</dbReference>
<reference evidence="2 3" key="1">
    <citation type="submission" date="2019-07" db="EMBL/GenBank/DDBJ databases">
        <title>New species of Amycolatopsis and Streptomyces.</title>
        <authorList>
            <person name="Duangmal K."/>
            <person name="Teo W.F.A."/>
            <person name="Lipun K."/>
        </authorList>
    </citation>
    <scope>NUCLEOTIDE SEQUENCE [LARGE SCALE GENOMIC DNA]</scope>
    <source>
        <strain evidence="2 3">NBRC 106415</strain>
    </source>
</reference>
<dbReference type="GO" id="GO:0003677">
    <property type="term" value="F:DNA binding"/>
    <property type="evidence" value="ECO:0007669"/>
    <property type="project" value="InterPro"/>
</dbReference>
<dbReference type="Pfam" id="PF12502">
    <property type="entry name" value="DUF3710"/>
    <property type="match status" value="1"/>
</dbReference>
<dbReference type="InterPro" id="IPR001646">
    <property type="entry name" value="5peptide_repeat"/>
</dbReference>
<evidence type="ECO:0000313" key="3">
    <source>
        <dbReference type="Proteomes" id="UP000400924"/>
    </source>
</evidence>
<dbReference type="OrthoDB" id="8480367at2"/>
<dbReference type="AlphaFoldDB" id="A0A5N8XSS6"/>
<dbReference type="Proteomes" id="UP000400924">
    <property type="component" value="Unassembled WGS sequence"/>
</dbReference>
<dbReference type="PANTHER" id="PTHR14136:SF17">
    <property type="entry name" value="BTB_POZ DOMAIN-CONTAINING PROTEIN KCTD9"/>
    <property type="match status" value="1"/>
</dbReference>
<dbReference type="InterPro" id="IPR010982">
    <property type="entry name" value="Lambda_DNA-bd_dom_sf"/>
</dbReference>
<evidence type="ECO:0000313" key="2">
    <source>
        <dbReference type="EMBL" id="MPY62447.1"/>
    </source>
</evidence>
<name>A0A5N8XSS6_9ACTN</name>
<dbReference type="Pfam" id="PF00805">
    <property type="entry name" value="Pentapeptide"/>
    <property type="match status" value="1"/>
</dbReference>
<comment type="caution">
    <text evidence="2">The sequence shown here is derived from an EMBL/GenBank/DDBJ whole genome shotgun (WGS) entry which is preliminary data.</text>
</comment>